<dbReference type="RefSeq" id="WP_302879610.1">
    <property type="nucleotide sequence ID" value="NZ_JARLKN010000026.1"/>
</dbReference>
<proteinExistence type="predicted"/>
<sequence>MEKLYEQCMLLDEQRSVLLKGISEGKREFVNLVKYIPDTATKTYPPRLLYDLINTKIEDIIKANPHMNLNVVRRKAGFHPYIVIHDEVRNVFILVSKLPKSKHIYNTSRYRGDYAASNFDRLFAMGATEEEIACDVSYQQSIPLGQEHLPFGIIVSYDSESDIVFEGALRPDQGDWIYKKDITHAVIKDTSNIIPLNVYNHSKITLPLKTPKDNDDIIIKLKDK</sequence>
<evidence type="ECO:0000313" key="1">
    <source>
        <dbReference type="EMBL" id="MDO3679431.1"/>
    </source>
</evidence>
<protein>
    <submittedName>
        <fullName evidence="1">Uncharacterized protein</fullName>
    </submittedName>
</protein>
<organism evidence="1 2">
    <name type="scientific">Paenibacillus ehimensis</name>
    <dbReference type="NCBI Taxonomy" id="79264"/>
    <lineage>
        <taxon>Bacteria</taxon>
        <taxon>Bacillati</taxon>
        <taxon>Bacillota</taxon>
        <taxon>Bacilli</taxon>
        <taxon>Bacillales</taxon>
        <taxon>Paenibacillaceae</taxon>
        <taxon>Paenibacillus</taxon>
    </lineage>
</organism>
<dbReference type="Proteomes" id="UP001168883">
    <property type="component" value="Unassembled WGS sequence"/>
</dbReference>
<name>A0ABT8VEM1_9BACL</name>
<gene>
    <name evidence="1" type="ORF">Q3C12_20690</name>
</gene>
<keyword evidence="2" id="KW-1185">Reference proteome</keyword>
<comment type="caution">
    <text evidence="1">The sequence shown here is derived from an EMBL/GenBank/DDBJ whole genome shotgun (WGS) entry which is preliminary data.</text>
</comment>
<reference evidence="1" key="1">
    <citation type="submission" date="2023-07" db="EMBL/GenBank/DDBJ databases">
        <authorList>
            <person name="Aktuganov G."/>
            <person name="Boyko T."/>
            <person name="Delegan Y."/>
            <person name="Galimzianova N."/>
            <person name="Gilvanova E."/>
            <person name="Korobov V."/>
            <person name="Kuzmina L."/>
            <person name="Melentiev A."/>
            <person name="Milman P."/>
            <person name="Ryabova A."/>
            <person name="Stupak E."/>
            <person name="Yasakov T."/>
            <person name="Zharikova N."/>
            <person name="Zhurenko E."/>
        </authorList>
    </citation>
    <scope>NUCLEOTIDE SEQUENCE</scope>
    <source>
        <strain evidence="1">IB-739</strain>
    </source>
</reference>
<dbReference type="EMBL" id="JAUMKJ010000026">
    <property type="protein sequence ID" value="MDO3679431.1"/>
    <property type="molecule type" value="Genomic_DNA"/>
</dbReference>
<evidence type="ECO:0000313" key="2">
    <source>
        <dbReference type="Proteomes" id="UP001168883"/>
    </source>
</evidence>
<accession>A0ABT8VEM1</accession>